<sequence length="732" mass="80501">MPGTRPRKGPTDISLGRQMHKCTLPSHLPKDFPRQLARKCRQNGKSLNYVPRPNEQRIRPFSVSRARSTTLQTDLATTKHEALTLQHKTENLLEPVFKVAERPSNTGSSVAAVSLWRDVLSDTFENLSTGAERPARVVVYSMDEWSGADDLVTALLDEPLSSDQTQENVLRTRWQNAGSKTGLTISTNPANPSPSSVRLSSSYLRQFSVPLEITELRAQGSPQTLPSALFKADVPIIVFNPLTTSLSSLRHLTFPSHTLFIASSNPHLNDNSSIVTQLLSELPQFSNSTPPRILFIDPSRALSAIQAFRSNPTSALAIQQYQDNFTGSGISLLTNTIRSVVDSGKATASPAAYLRNRTAIIQLHDALRAFYSTAEGVQKSLDDIRQGVSQLTCKVEEAKVRVPNDILHSSSSAGQPGKKRGEGDKEQDIVGESLRLASKEMKNVLERLTWWKTIWKVDEVSGIVGGAVDRVWCKDLEQKLILQTGRLLSLQQEITTSAFLLVQTQTPPSPSPRFSSTQHALFTANILKNTLSQLTSSPTTYALTPSTLTLPTTKRKHQLLAYPTTRLHLKAQRLVLGMSSGIAASSGFTWAGWMGHLSQSVAAATHANETTAHVGSAIWSTVGMGMDPVTGIGVGLLGVVGSLRWVVGKWEKEKRKWWSDWERIGKGLERDLKATVDTVMKDQVIVVADAACKGLQDLCEKRQEEVDEIKDKVVQLQTQLKDITSRSRTQQV</sequence>
<name>A0A8H5FWX6_9AGAR</name>
<dbReference type="AlphaFoldDB" id="A0A8H5FWX6"/>
<evidence type="ECO:0000313" key="4">
    <source>
        <dbReference type="Proteomes" id="UP000559027"/>
    </source>
</evidence>
<dbReference type="EMBL" id="JAACJO010000012">
    <property type="protein sequence ID" value="KAF5351974.1"/>
    <property type="molecule type" value="Genomic_DNA"/>
</dbReference>
<dbReference type="PANTHER" id="PTHR38644">
    <property type="entry name" value="EXPRESSED PROTEIN"/>
    <property type="match status" value="1"/>
</dbReference>
<organism evidence="3 4">
    <name type="scientific">Leucocoprinus leucothites</name>
    <dbReference type="NCBI Taxonomy" id="201217"/>
    <lineage>
        <taxon>Eukaryota</taxon>
        <taxon>Fungi</taxon>
        <taxon>Dikarya</taxon>
        <taxon>Basidiomycota</taxon>
        <taxon>Agaricomycotina</taxon>
        <taxon>Agaricomycetes</taxon>
        <taxon>Agaricomycetidae</taxon>
        <taxon>Agaricales</taxon>
        <taxon>Agaricineae</taxon>
        <taxon>Agaricaceae</taxon>
        <taxon>Leucocoprinus</taxon>
    </lineage>
</organism>
<evidence type="ECO:0000256" key="2">
    <source>
        <dbReference type="SAM" id="MobiDB-lite"/>
    </source>
</evidence>
<dbReference type="OrthoDB" id="5319015at2759"/>
<reference evidence="3 4" key="1">
    <citation type="journal article" date="2020" name="ISME J.">
        <title>Uncovering the hidden diversity of litter-decomposition mechanisms in mushroom-forming fungi.</title>
        <authorList>
            <person name="Floudas D."/>
            <person name="Bentzer J."/>
            <person name="Ahren D."/>
            <person name="Johansson T."/>
            <person name="Persson P."/>
            <person name="Tunlid A."/>
        </authorList>
    </citation>
    <scope>NUCLEOTIDE SEQUENCE [LARGE SCALE GENOMIC DNA]</scope>
    <source>
        <strain evidence="3 4">CBS 146.42</strain>
    </source>
</reference>
<protein>
    <submittedName>
        <fullName evidence="3">Uncharacterized protein</fullName>
    </submittedName>
</protein>
<evidence type="ECO:0000256" key="1">
    <source>
        <dbReference type="SAM" id="Coils"/>
    </source>
</evidence>
<proteinExistence type="predicted"/>
<accession>A0A8H5FWX6</accession>
<feature type="coiled-coil region" evidence="1">
    <location>
        <begin position="692"/>
        <end position="726"/>
    </location>
</feature>
<dbReference type="PANTHER" id="PTHR38644:SF1">
    <property type="entry name" value="EXPRESSED PROTEIN"/>
    <property type="match status" value="1"/>
</dbReference>
<dbReference type="Proteomes" id="UP000559027">
    <property type="component" value="Unassembled WGS sequence"/>
</dbReference>
<feature type="region of interest" description="Disordered" evidence="2">
    <location>
        <begin position="406"/>
        <end position="427"/>
    </location>
</feature>
<comment type="caution">
    <text evidence="3">The sequence shown here is derived from an EMBL/GenBank/DDBJ whole genome shotgun (WGS) entry which is preliminary data.</text>
</comment>
<evidence type="ECO:0000313" key="3">
    <source>
        <dbReference type="EMBL" id="KAF5351974.1"/>
    </source>
</evidence>
<keyword evidence="1" id="KW-0175">Coiled coil</keyword>
<gene>
    <name evidence="3" type="ORF">D9756_007607</name>
</gene>
<keyword evidence="4" id="KW-1185">Reference proteome</keyword>